<dbReference type="EMBL" id="BMQQ01000015">
    <property type="protein sequence ID" value="GGT42899.1"/>
    <property type="molecule type" value="Genomic_DNA"/>
</dbReference>
<keyword evidence="2" id="KW-1185">Reference proteome</keyword>
<organism evidence="1 2">
    <name type="scientific">Streptomyces purpureus</name>
    <dbReference type="NCBI Taxonomy" id="1951"/>
    <lineage>
        <taxon>Bacteria</taxon>
        <taxon>Bacillati</taxon>
        <taxon>Actinomycetota</taxon>
        <taxon>Actinomycetes</taxon>
        <taxon>Kitasatosporales</taxon>
        <taxon>Streptomycetaceae</taxon>
        <taxon>Streptomyces</taxon>
    </lineage>
</organism>
<reference evidence="1" key="2">
    <citation type="submission" date="2020-09" db="EMBL/GenBank/DDBJ databases">
        <authorList>
            <person name="Sun Q."/>
            <person name="Ohkuma M."/>
        </authorList>
    </citation>
    <scope>NUCLEOTIDE SEQUENCE</scope>
    <source>
        <strain evidence="1">JCM 3172</strain>
    </source>
</reference>
<name>A0A918LSH5_9ACTN</name>
<protein>
    <submittedName>
        <fullName evidence="1">Uncharacterized protein</fullName>
    </submittedName>
</protein>
<evidence type="ECO:0000313" key="2">
    <source>
        <dbReference type="Proteomes" id="UP000619486"/>
    </source>
</evidence>
<sequence>MPMLFCWVGGHRGLRMDAQDPVTGVWRSTDVRVPDVASYELTQYLVDVTLTDATGALAPNHPVRLRPRRHASACLLNFADRVVTVRPAGVELRTGSMGKLSFGITPEGRGAAAPELTADGLPEPLFIQPGAGVHSYLAGQGRLSESCPSWSATRFGPQASDRTRSAPRRTLKVVLAEVGGHEQGQPGAPGAVVVPWIAALYARCRAAARLCRVLSRRWKPPAKPPFRCGGWSFCGTPRAHGPRVCPTMTAPSVREVCATPRRPAAG</sequence>
<reference evidence="1" key="1">
    <citation type="journal article" date="2014" name="Int. J. Syst. Evol. Microbiol.">
        <title>Complete genome sequence of Corynebacterium casei LMG S-19264T (=DSM 44701T), isolated from a smear-ripened cheese.</title>
        <authorList>
            <consortium name="US DOE Joint Genome Institute (JGI-PGF)"/>
            <person name="Walter F."/>
            <person name="Albersmeier A."/>
            <person name="Kalinowski J."/>
            <person name="Ruckert C."/>
        </authorList>
    </citation>
    <scope>NUCLEOTIDE SEQUENCE</scope>
    <source>
        <strain evidence="1">JCM 3172</strain>
    </source>
</reference>
<proteinExistence type="predicted"/>
<accession>A0A918LSH5</accession>
<dbReference type="Proteomes" id="UP000619486">
    <property type="component" value="Unassembled WGS sequence"/>
</dbReference>
<dbReference type="AlphaFoldDB" id="A0A918LSH5"/>
<gene>
    <name evidence="1" type="ORF">GCM10014713_40840</name>
</gene>
<evidence type="ECO:0000313" key="1">
    <source>
        <dbReference type="EMBL" id="GGT42899.1"/>
    </source>
</evidence>
<comment type="caution">
    <text evidence="1">The sequence shown here is derived from an EMBL/GenBank/DDBJ whole genome shotgun (WGS) entry which is preliminary data.</text>
</comment>